<protein>
    <submittedName>
        <fullName evidence="2">Uncharacterized protein</fullName>
    </submittedName>
</protein>
<accession>A0A1X6N4Y7</accession>
<dbReference type="OrthoDB" id="10273631at2759"/>
<dbReference type="RefSeq" id="XP_024340384.1">
    <property type="nucleotide sequence ID" value="XM_024478891.1"/>
</dbReference>
<dbReference type="AlphaFoldDB" id="A0A1X6N4Y7"/>
<sequence>MTESFKTLISTTIGWSLIGGFFSAIDYMDFRDPRSWEFDRGAVVSESQYFLGGIMMILVQLYVLLSDVHSAQHQFLSHPGGRNVTFGPMKQGDFIVEAVDSVAVLGCVELGAFAIADIEIAVALCLAMWNERTGFMRALELVELGTVRLRHRIQLNAREHWREGGPSKHMNLLENIRLPIMTTQDVGHSQTCLVLLLLSSKAISATVVFTTSAPGLSPEVSLFEHLIHCAASMYKEMMIIEVISACLVEPYRHFPIGHSSHTALCAERGLSMSKTPSR</sequence>
<dbReference type="EMBL" id="KZ110595">
    <property type="protein sequence ID" value="OSX63590.1"/>
    <property type="molecule type" value="Genomic_DNA"/>
</dbReference>
<feature type="transmembrane region" description="Helical" evidence="1">
    <location>
        <begin position="7"/>
        <end position="28"/>
    </location>
</feature>
<evidence type="ECO:0000313" key="3">
    <source>
        <dbReference type="Proteomes" id="UP000194127"/>
    </source>
</evidence>
<organism evidence="2 3">
    <name type="scientific">Postia placenta MAD-698-R-SB12</name>
    <dbReference type="NCBI Taxonomy" id="670580"/>
    <lineage>
        <taxon>Eukaryota</taxon>
        <taxon>Fungi</taxon>
        <taxon>Dikarya</taxon>
        <taxon>Basidiomycota</taxon>
        <taxon>Agaricomycotina</taxon>
        <taxon>Agaricomycetes</taxon>
        <taxon>Polyporales</taxon>
        <taxon>Adustoporiaceae</taxon>
        <taxon>Rhodonia</taxon>
    </lineage>
</organism>
<name>A0A1X6N4Y7_9APHY</name>
<evidence type="ECO:0000313" key="2">
    <source>
        <dbReference type="EMBL" id="OSX63590.1"/>
    </source>
</evidence>
<proteinExistence type="predicted"/>
<keyword evidence="1" id="KW-1133">Transmembrane helix</keyword>
<dbReference type="Proteomes" id="UP000194127">
    <property type="component" value="Unassembled WGS sequence"/>
</dbReference>
<keyword evidence="1" id="KW-0812">Transmembrane</keyword>
<feature type="transmembrane region" description="Helical" evidence="1">
    <location>
        <begin position="48"/>
        <end position="65"/>
    </location>
</feature>
<dbReference type="GeneID" id="36323841"/>
<reference evidence="2 3" key="1">
    <citation type="submission" date="2017-04" db="EMBL/GenBank/DDBJ databases">
        <title>Genome Sequence of the Model Brown-Rot Fungus Postia placenta SB12.</title>
        <authorList>
            <consortium name="DOE Joint Genome Institute"/>
            <person name="Gaskell J."/>
            <person name="Kersten P."/>
            <person name="Larrondo L.F."/>
            <person name="Canessa P."/>
            <person name="Martinez D."/>
            <person name="Hibbett D."/>
            <person name="Schmoll M."/>
            <person name="Kubicek C.P."/>
            <person name="Martinez A.T."/>
            <person name="Yadav J."/>
            <person name="Master E."/>
            <person name="Magnuson J.K."/>
            <person name="James T."/>
            <person name="Yaver D."/>
            <person name="Berka R."/>
            <person name="Labutti K."/>
            <person name="Lipzen A."/>
            <person name="Aerts A."/>
            <person name="Barry K."/>
            <person name="Henrissat B."/>
            <person name="Blanchette R."/>
            <person name="Grigoriev I."/>
            <person name="Cullen D."/>
        </authorList>
    </citation>
    <scope>NUCLEOTIDE SEQUENCE [LARGE SCALE GENOMIC DNA]</scope>
    <source>
        <strain evidence="2 3">MAD-698-R-SB12</strain>
    </source>
</reference>
<keyword evidence="3" id="KW-1185">Reference proteome</keyword>
<gene>
    <name evidence="2" type="ORF">POSPLADRAFT_1045900</name>
</gene>
<keyword evidence="1" id="KW-0472">Membrane</keyword>
<evidence type="ECO:0000256" key="1">
    <source>
        <dbReference type="SAM" id="Phobius"/>
    </source>
</evidence>